<sequence length="83" mass="8978">MVNSSPQLLDVVALAVDLPQDNLWRGQVGTVVEILAHGSAFEVEFSDREGRTYESLGLRSEQIMVLHFEAVPPSAAPVISATD</sequence>
<reference evidence="2" key="1">
    <citation type="submission" date="2018-04" db="EMBL/GenBank/DDBJ databases">
        <authorList>
            <person name="Cornet L."/>
        </authorList>
    </citation>
    <scope>NUCLEOTIDE SEQUENCE [LARGE SCALE GENOMIC DNA]</scope>
</reference>
<organism evidence="1 2">
    <name type="scientific">Shackletoniella antarctica</name>
    <dbReference type="NCBI Taxonomy" id="268115"/>
    <lineage>
        <taxon>Bacteria</taxon>
        <taxon>Bacillati</taxon>
        <taxon>Cyanobacteriota</taxon>
        <taxon>Cyanophyceae</taxon>
        <taxon>Oculatellales</taxon>
        <taxon>Oculatellaceae</taxon>
        <taxon>Shackletoniella</taxon>
    </lineage>
</organism>
<dbReference type="EMBL" id="QBMN01000006">
    <property type="protein sequence ID" value="PZO45396.1"/>
    <property type="molecule type" value="Genomic_DNA"/>
</dbReference>
<dbReference type="AlphaFoldDB" id="A0A2W4WKG6"/>
<dbReference type="InterPro" id="IPR032568">
    <property type="entry name" value="DUF4926"/>
</dbReference>
<protein>
    <submittedName>
        <fullName evidence="1">DUF4926 domain-containing protein</fullName>
    </submittedName>
</protein>
<name>A0A2W4WKG6_9CYAN</name>
<dbReference type="Proteomes" id="UP000249081">
    <property type="component" value="Unassembled WGS sequence"/>
</dbReference>
<evidence type="ECO:0000313" key="1">
    <source>
        <dbReference type="EMBL" id="PZO45396.1"/>
    </source>
</evidence>
<reference evidence="1 2" key="2">
    <citation type="submission" date="2018-06" db="EMBL/GenBank/DDBJ databases">
        <title>Metagenomic assembly of (sub)arctic Cyanobacteria and their associated microbiome from non-axenic cultures.</title>
        <authorList>
            <person name="Baurain D."/>
        </authorList>
    </citation>
    <scope>NUCLEOTIDE SEQUENCE [LARGE SCALE GENOMIC DNA]</scope>
    <source>
        <strain evidence="1">ULC041bin1</strain>
    </source>
</reference>
<accession>A0A2W4WKG6</accession>
<evidence type="ECO:0000313" key="2">
    <source>
        <dbReference type="Proteomes" id="UP000249081"/>
    </source>
</evidence>
<comment type="caution">
    <text evidence="1">The sequence shown here is derived from an EMBL/GenBank/DDBJ whole genome shotgun (WGS) entry which is preliminary data.</text>
</comment>
<proteinExistence type="predicted"/>
<dbReference type="Pfam" id="PF16277">
    <property type="entry name" value="DUF4926"/>
    <property type="match status" value="1"/>
</dbReference>
<gene>
    <name evidence="1" type="ORF">DCF17_01460</name>
</gene>